<dbReference type="STRING" id="576137.A0A1L7X4C0"/>
<sequence>MGKHKIHRTPSWKRNTLLLNCILRIRIQPPVPYHLITSLLLLHLPQICNKLATKQAPRDLRSTITQDEAKLKKWLEEYLEERYKLAEDWGSAPWVQARDFEGGVVREIFEVLALDSMGFVIRGDQEAKLQIAWGEKGNRRGGSEPLGMVKRGLVASSSRQERLGNSAESDFDVGLQQALSGIWAHAQAPELPDTSVGDLQRLGNKTAGAERETGVQQEKLPVRQLDYDKTRLYYEEPKSADLDIDSRRWKHHQQRISSILQDLESIRLKHQGPSQGLQHTRPKVYIRSDEHLATPLPRMGNSFDHQFENILNLEKLIHEQDTMEEMGYQISTMNETSFERPKYGGPKPDYGEPKTYAEMAAGKSHPHLLVVSEH</sequence>
<protein>
    <submittedName>
        <fullName evidence="1">Uncharacterized protein</fullName>
    </submittedName>
</protein>
<organism evidence="1 2">
    <name type="scientific">Phialocephala subalpina</name>
    <dbReference type="NCBI Taxonomy" id="576137"/>
    <lineage>
        <taxon>Eukaryota</taxon>
        <taxon>Fungi</taxon>
        <taxon>Dikarya</taxon>
        <taxon>Ascomycota</taxon>
        <taxon>Pezizomycotina</taxon>
        <taxon>Leotiomycetes</taxon>
        <taxon>Helotiales</taxon>
        <taxon>Mollisiaceae</taxon>
        <taxon>Phialocephala</taxon>
        <taxon>Phialocephala fortinii species complex</taxon>
    </lineage>
</organism>
<dbReference type="Proteomes" id="UP000184330">
    <property type="component" value="Unassembled WGS sequence"/>
</dbReference>
<keyword evidence="2" id="KW-1185">Reference proteome</keyword>
<dbReference type="AlphaFoldDB" id="A0A1L7X4C0"/>
<accession>A0A1L7X4C0</accession>
<gene>
    <name evidence="1" type="ORF">PAC_09770</name>
</gene>
<name>A0A1L7X4C0_9HELO</name>
<evidence type="ECO:0000313" key="2">
    <source>
        <dbReference type="Proteomes" id="UP000184330"/>
    </source>
</evidence>
<dbReference type="OrthoDB" id="3545268at2759"/>
<dbReference type="EMBL" id="FJOG01000014">
    <property type="protein sequence ID" value="CZR59876.1"/>
    <property type="molecule type" value="Genomic_DNA"/>
</dbReference>
<proteinExistence type="predicted"/>
<reference evidence="1 2" key="1">
    <citation type="submission" date="2016-03" db="EMBL/GenBank/DDBJ databases">
        <authorList>
            <person name="Ploux O."/>
        </authorList>
    </citation>
    <scope>NUCLEOTIDE SEQUENCE [LARGE SCALE GENOMIC DNA]</scope>
    <source>
        <strain evidence="1 2">UAMH 11012</strain>
    </source>
</reference>
<evidence type="ECO:0000313" key="1">
    <source>
        <dbReference type="EMBL" id="CZR59876.1"/>
    </source>
</evidence>